<protein>
    <recommendedName>
        <fullName evidence="4">Metal-binding protein</fullName>
    </recommendedName>
</protein>
<evidence type="ECO:0008006" key="4">
    <source>
        <dbReference type="Google" id="ProtNLM"/>
    </source>
</evidence>
<feature type="region of interest" description="Disordered" evidence="1">
    <location>
        <begin position="1"/>
        <end position="20"/>
    </location>
</feature>
<accession>A0A2R5FHJ2</accession>
<proteinExistence type="predicted"/>
<evidence type="ECO:0000313" key="3">
    <source>
        <dbReference type="Proteomes" id="UP000245124"/>
    </source>
</evidence>
<dbReference type="OrthoDB" id="463560at2"/>
<keyword evidence="3" id="KW-1185">Reference proteome</keyword>
<sequence length="113" mass="12358">MGKPTADSLRSASLRDATRTQKAGRLVWNHSTHLDGLIPILERLCQQDNIQTVTPGVIGRAKGHCPKMQLRVSVPIRGGYKVIARQGKTVQEVFILTTLAQSELETALAIAMK</sequence>
<gene>
    <name evidence="2" type="ORF">NIES4072_10150</name>
</gene>
<dbReference type="InterPro" id="IPR018664">
    <property type="entry name" value="DUF2103_metal-binding"/>
</dbReference>
<reference evidence="2 3" key="1">
    <citation type="submission" date="2017-06" db="EMBL/GenBank/DDBJ databases">
        <title>Genome sequencing of cyanobaciteial culture collection at National Institute for Environmental Studies (NIES).</title>
        <authorList>
            <person name="Hirose Y."/>
            <person name="Shimura Y."/>
            <person name="Fujisawa T."/>
            <person name="Nakamura Y."/>
            <person name="Kawachi M."/>
        </authorList>
    </citation>
    <scope>NUCLEOTIDE SEQUENCE [LARGE SCALE GENOMIC DNA]</scope>
    <source>
        <strain evidence="2 3">NIES-4072</strain>
    </source>
</reference>
<comment type="caution">
    <text evidence="2">The sequence shown here is derived from an EMBL/GenBank/DDBJ whole genome shotgun (WGS) entry which is preliminary data.</text>
</comment>
<dbReference type="Pfam" id="PF09876">
    <property type="entry name" value="DUF2103"/>
    <property type="match status" value="1"/>
</dbReference>
<evidence type="ECO:0000256" key="1">
    <source>
        <dbReference type="SAM" id="MobiDB-lite"/>
    </source>
</evidence>
<evidence type="ECO:0000313" key="2">
    <source>
        <dbReference type="EMBL" id="GBG17359.1"/>
    </source>
</evidence>
<organism evidence="2 3">
    <name type="scientific">Nostoc commune NIES-4072</name>
    <dbReference type="NCBI Taxonomy" id="2005467"/>
    <lineage>
        <taxon>Bacteria</taxon>
        <taxon>Bacillati</taxon>
        <taxon>Cyanobacteriota</taxon>
        <taxon>Cyanophyceae</taxon>
        <taxon>Nostocales</taxon>
        <taxon>Nostocaceae</taxon>
        <taxon>Nostoc</taxon>
    </lineage>
</organism>
<dbReference type="EMBL" id="BDUD01000001">
    <property type="protein sequence ID" value="GBG17359.1"/>
    <property type="molecule type" value="Genomic_DNA"/>
</dbReference>
<dbReference type="Proteomes" id="UP000245124">
    <property type="component" value="Unassembled WGS sequence"/>
</dbReference>
<dbReference type="RefSeq" id="WP_109007572.1">
    <property type="nucleotide sequence ID" value="NZ_BDUD01000001.1"/>
</dbReference>
<dbReference type="AlphaFoldDB" id="A0A2R5FHJ2"/>
<name>A0A2R5FHJ2_NOSCO</name>